<evidence type="ECO:0000259" key="1">
    <source>
        <dbReference type="Pfam" id="PF23854"/>
    </source>
</evidence>
<dbReference type="EMBL" id="JAEMNX010000003">
    <property type="protein sequence ID" value="MBJ7536963.1"/>
    <property type="molecule type" value="Genomic_DNA"/>
</dbReference>
<reference evidence="2" key="1">
    <citation type="submission" date="2020-12" db="EMBL/GenBank/DDBJ databases">
        <title>Marinomonas arctica sp. nov., a psychrotolerant bacterium isolated from the Arctic.</title>
        <authorList>
            <person name="Zhang Y."/>
        </authorList>
    </citation>
    <scope>NUCLEOTIDE SEQUENCE</scope>
    <source>
        <strain evidence="2">C1424</strain>
    </source>
</reference>
<dbReference type="InterPro" id="IPR055641">
    <property type="entry name" value="DUF7217"/>
</dbReference>
<evidence type="ECO:0000313" key="2">
    <source>
        <dbReference type="EMBL" id="MBJ7536963.1"/>
    </source>
</evidence>
<organism evidence="2 3">
    <name type="scientific">Marinomonas transparens</name>
    <dbReference type="NCBI Taxonomy" id="2795388"/>
    <lineage>
        <taxon>Bacteria</taxon>
        <taxon>Pseudomonadati</taxon>
        <taxon>Pseudomonadota</taxon>
        <taxon>Gammaproteobacteria</taxon>
        <taxon>Oceanospirillales</taxon>
        <taxon>Oceanospirillaceae</taxon>
        <taxon>Marinomonas</taxon>
    </lineage>
</organism>
<dbReference type="Pfam" id="PF23854">
    <property type="entry name" value="DUF7217"/>
    <property type="match status" value="1"/>
</dbReference>
<accession>A0A934N1Q5</accession>
<gene>
    <name evidence="2" type="ORF">I8J31_04635</name>
</gene>
<dbReference type="RefSeq" id="WP_199467143.1">
    <property type="nucleotide sequence ID" value="NZ_JAEMNX010000003.1"/>
</dbReference>
<comment type="caution">
    <text evidence="2">The sequence shown here is derived from an EMBL/GenBank/DDBJ whole genome shotgun (WGS) entry which is preliminary data.</text>
</comment>
<proteinExistence type="predicted"/>
<dbReference type="AlphaFoldDB" id="A0A934N1Q5"/>
<protein>
    <recommendedName>
        <fullName evidence="1">DUF7217 domain-containing protein</fullName>
    </recommendedName>
</protein>
<name>A0A934N1Q5_9GAMM</name>
<dbReference type="Proteomes" id="UP000628710">
    <property type="component" value="Unassembled WGS sequence"/>
</dbReference>
<keyword evidence="3" id="KW-1185">Reference proteome</keyword>
<feature type="domain" description="DUF7217" evidence="1">
    <location>
        <begin position="6"/>
        <end position="231"/>
    </location>
</feature>
<sequence>MAFDVNKGLFNALGAGNAFTSLTTSKATATNTQAAQLRIKLDKYLPFEEQIIIDPTLPDETKVTNCQNALLNYGTGANTLNAHVQKRLDSLLDDMQVASAVKGLDSYISDVPESCANINTIAGTLSGATDSLLAASTSIMDELEDGIAAFDGGTMELEPFEALLDKVTAELASSLTALLGKISNEARMVENMYTSFHQMAKSAQVEGLINDPCVRPFLVQLAGPELSKVLVDDFGIDEVKEVLG</sequence>
<evidence type="ECO:0000313" key="3">
    <source>
        <dbReference type="Proteomes" id="UP000628710"/>
    </source>
</evidence>